<feature type="transmembrane region" description="Helical" evidence="6">
    <location>
        <begin position="176"/>
        <end position="195"/>
    </location>
</feature>
<keyword evidence="5 6" id="KW-0472">Membrane</keyword>
<proteinExistence type="predicted"/>
<evidence type="ECO:0000256" key="6">
    <source>
        <dbReference type="SAM" id="Phobius"/>
    </source>
</evidence>
<name>A0ABX7SLI6_9CAUL</name>
<feature type="transmembrane region" description="Helical" evidence="6">
    <location>
        <begin position="44"/>
        <end position="62"/>
    </location>
</feature>
<dbReference type="RefSeq" id="WP_207825913.1">
    <property type="nucleotide sequence ID" value="NZ_CP062006.1"/>
</dbReference>
<feature type="transmembrane region" description="Helical" evidence="6">
    <location>
        <begin position="316"/>
        <end position="343"/>
    </location>
</feature>
<dbReference type="PANTHER" id="PTHR12778">
    <property type="entry name" value="SOLUTE CARRIER FAMILY 33 ACETYL-COA TRANSPORTER -RELATED"/>
    <property type="match status" value="1"/>
</dbReference>
<sequence>MKKHDRLTPESARLLLTVATLYLAQGIPFGVAMEALPTLLRKDGASLAALAWLPLVGLPWVLKVLWAPWVDNLWSPRLGRRRSWILPMQAIVILCLLGAALVGLTEKTAPVVVGPCVLASLASATQDTATDGLTAERFGGVMLARANALQVACTMIGFFVGGSGALILSGLVGRSAALLALAMVVAVGFALALMMQEAPHAAPVRGQRASLRRLLRRPGAGSILATALFTALTAASGFGLAKLWLVDAGWPVEQIGLYGMVAGATTIIVGCGGAAWLIGRVGLFRVLTAGVVLCAAGLALWLGVASGAIPAAHPVILAAMMIGAAGSGSASVGAMTLAMQFAARDDQAGTDMTAVQSSRDLGEIGASSVMTGVAAAGGYTLAFIIGLLLGGSALGAVASARRTLAMKRDQGARKDV</sequence>
<keyword evidence="4 6" id="KW-1133">Transmembrane helix</keyword>
<dbReference type="InterPro" id="IPR036259">
    <property type="entry name" value="MFS_trans_sf"/>
</dbReference>
<comment type="subcellular location">
    <subcellularLocation>
        <location evidence="1">Membrane</location>
        <topology evidence="1">Multi-pass membrane protein</topology>
    </subcellularLocation>
</comment>
<dbReference type="InterPro" id="IPR004752">
    <property type="entry name" value="AmpG_permease/AT-1"/>
</dbReference>
<feature type="transmembrane region" description="Helical" evidence="6">
    <location>
        <begin position="223"/>
        <end position="245"/>
    </location>
</feature>
<feature type="transmembrane region" description="Helical" evidence="6">
    <location>
        <begin position="148"/>
        <end position="169"/>
    </location>
</feature>
<feature type="transmembrane region" description="Helical" evidence="6">
    <location>
        <begin position="12"/>
        <end position="32"/>
    </location>
</feature>
<dbReference type="Proteomes" id="UP000663942">
    <property type="component" value="Chromosome"/>
</dbReference>
<keyword evidence="3 6" id="KW-0812">Transmembrane</keyword>
<feature type="transmembrane region" description="Helical" evidence="6">
    <location>
        <begin position="376"/>
        <end position="398"/>
    </location>
</feature>
<dbReference type="Gene3D" id="1.20.1250.20">
    <property type="entry name" value="MFS general substrate transporter like domains"/>
    <property type="match status" value="1"/>
</dbReference>
<evidence type="ECO:0000256" key="2">
    <source>
        <dbReference type="ARBA" id="ARBA00022448"/>
    </source>
</evidence>
<dbReference type="SUPFAM" id="SSF103473">
    <property type="entry name" value="MFS general substrate transporter"/>
    <property type="match status" value="1"/>
</dbReference>
<protein>
    <submittedName>
        <fullName evidence="7">RhtX/FptX family siderophore transporter</fullName>
    </submittedName>
</protein>
<evidence type="ECO:0000313" key="8">
    <source>
        <dbReference type="Proteomes" id="UP000663942"/>
    </source>
</evidence>
<dbReference type="Pfam" id="PF13000">
    <property type="entry name" value="Acatn"/>
    <property type="match status" value="1"/>
</dbReference>
<evidence type="ECO:0000256" key="5">
    <source>
        <dbReference type="ARBA" id="ARBA00023136"/>
    </source>
</evidence>
<dbReference type="PANTHER" id="PTHR12778:SF10">
    <property type="entry name" value="MAJOR FACILITATOR SUPERFAMILY DOMAIN-CONTAINING PROTEIN 3"/>
    <property type="match status" value="1"/>
</dbReference>
<organism evidence="7 8">
    <name type="scientific">Brevundimonas pondensis</name>
    <dbReference type="NCBI Taxonomy" id="2774189"/>
    <lineage>
        <taxon>Bacteria</taxon>
        <taxon>Pseudomonadati</taxon>
        <taxon>Pseudomonadota</taxon>
        <taxon>Alphaproteobacteria</taxon>
        <taxon>Caulobacterales</taxon>
        <taxon>Caulobacteraceae</taxon>
        <taxon>Brevundimonas</taxon>
    </lineage>
</organism>
<feature type="transmembrane region" description="Helical" evidence="6">
    <location>
        <begin position="257"/>
        <end position="278"/>
    </location>
</feature>
<dbReference type="InterPro" id="IPR024371">
    <property type="entry name" value="AcetylCoA_trans_1-like"/>
</dbReference>
<gene>
    <name evidence="7" type="ORF">IFE19_04030</name>
</gene>
<reference evidence="7 8" key="1">
    <citation type="submission" date="2020-09" db="EMBL/GenBank/DDBJ databases">
        <title>Brevundimonas sp. LVF1 isolated from an oligotrophic pond in Goettingen, Germany.</title>
        <authorList>
            <person name="Friedrich I."/>
            <person name="Klassen A."/>
            <person name="Neubauer H."/>
            <person name="Schneider D."/>
            <person name="Hertel R."/>
            <person name="Daniel R."/>
        </authorList>
    </citation>
    <scope>NUCLEOTIDE SEQUENCE [LARGE SCALE GENOMIC DNA]</scope>
    <source>
        <strain evidence="7 8">LVF1</strain>
    </source>
</reference>
<dbReference type="EMBL" id="CP062006">
    <property type="protein sequence ID" value="QTC88557.1"/>
    <property type="molecule type" value="Genomic_DNA"/>
</dbReference>
<dbReference type="NCBIfam" id="TIGR02718">
    <property type="entry name" value="sider_RhtX_FptX"/>
    <property type="match status" value="1"/>
</dbReference>
<dbReference type="InterPro" id="IPR014090">
    <property type="entry name" value="Siderophore_transpt_RhtX/FptX"/>
</dbReference>
<feature type="transmembrane region" description="Helical" evidence="6">
    <location>
        <begin position="284"/>
        <end position="304"/>
    </location>
</feature>
<feature type="transmembrane region" description="Helical" evidence="6">
    <location>
        <begin position="83"/>
        <end position="104"/>
    </location>
</feature>
<keyword evidence="2" id="KW-0813">Transport</keyword>
<accession>A0ABX7SLI6</accession>
<keyword evidence="8" id="KW-1185">Reference proteome</keyword>
<evidence type="ECO:0000256" key="4">
    <source>
        <dbReference type="ARBA" id="ARBA00022989"/>
    </source>
</evidence>
<evidence type="ECO:0000256" key="3">
    <source>
        <dbReference type="ARBA" id="ARBA00022692"/>
    </source>
</evidence>
<evidence type="ECO:0000313" key="7">
    <source>
        <dbReference type="EMBL" id="QTC88557.1"/>
    </source>
</evidence>
<evidence type="ECO:0000256" key="1">
    <source>
        <dbReference type="ARBA" id="ARBA00004141"/>
    </source>
</evidence>